<dbReference type="EMBL" id="UZAK01041681">
    <property type="protein sequence ID" value="VDP67354.1"/>
    <property type="molecule type" value="Genomic_DNA"/>
</dbReference>
<protein>
    <submittedName>
        <fullName evidence="3">SAM-dependent methyltransferase</fullName>
    </submittedName>
</protein>
<gene>
    <name evidence="1" type="ORF">SCUD_LOCUS18889</name>
</gene>
<dbReference type="AlphaFoldDB" id="A0A183KUZ6"/>
<dbReference type="SUPFAM" id="SSF51197">
    <property type="entry name" value="Clavaminate synthase-like"/>
    <property type="match status" value="1"/>
</dbReference>
<evidence type="ECO:0000313" key="3">
    <source>
        <dbReference type="WBParaSite" id="SCUD_0001889201-mRNA-1"/>
    </source>
</evidence>
<proteinExistence type="predicted"/>
<reference evidence="3" key="1">
    <citation type="submission" date="2016-06" db="UniProtKB">
        <authorList>
            <consortium name="WormBaseParasite"/>
        </authorList>
    </citation>
    <scope>IDENTIFICATION</scope>
</reference>
<dbReference type="WBParaSite" id="SCUD_0001889201-mRNA-1">
    <property type="protein sequence ID" value="SCUD_0001889201-mRNA-1"/>
    <property type="gene ID" value="SCUD_0001889201"/>
</dbReference>
<reference evidence="1 2" key="2">
    <citation type="submission" date="2018-11" db="EMBL/GenBank/DDBJ databases">
        <authorList>
            <consortium name="Pathogen Informatics"/>
        </authorList>
    </citation>
    <scope>NUCLEOTIDE SEQUENCE [LARGE SCALE GENOMIC DNA]</scope>
    <source>
        <strain evidence="1">Dakar</strain>
        <strain evidence="2">Dakar, Senegal</strain>
    </source>
</reference>
<dbReference type="Gene3D" id="2.60.120.650">
    <property type="entry name" value="Cupin"/>
    <property type="match status" value="1"/>
</dbReference>
<evidence type="ECO:0000313" key="2">
    <source>
        <dbReference type="Proteomes" id="UP000279833"/>
    </source>
</evidence>
<dbReference type="Proteomes" id="UP000279833">
    <property type="component" value="Unassembled WGS sequence"/>
</dbReference>
<dbReference type="STRING" id="6186.A0A183KUZ6"/>
<keyword evidence="2" id="KW-1185">Reference proteome</keyword>
<sequence>SEWRRNHPLVISGCQRKFTQELWTPQSFSNDFGDMKTTLIDCATGAEITRYTLKSFWDGFEKRERKCLFVYVCECIVKKCFNVKQEYWFTYT</sequence>
<name>A0A183KUZ6_9TREM</name>
<accession>A0A183KUZ6</accession>
<organism evidence="3">
    <name type="scientific">Schistosoma curassoni</name>
    <dbReference type="NCBI Taxonomy" id="6186"/>
    <lineage>
        <taxon>Eukaryota</taxon>
        <taxon>Metazoa</taxon>
        <taxon>Spiralia</taxon>
        <taxon>Lophotrochozoa</taxon>
        <taxon>Platyhelminthes</taxon>
        <taxon>Trematoda</taxon>
        <taxon>Digenea</taxon>
        <taxon>Strigeidida</taxon>
        <taxon>Schistosomatoidea</taxon>
        <taxon>Schistosomatidae</taxon>
        <taxon>Schistosoma</taxon>
    </lineage>
</organism>
<evidence type="ECO:0000313" key="1">
    <source>
        <dbReference type="EMBL" id="VDP67354.1"/>
    </source>
</evidence>